<dbReference type="Proteomes" id="UP001151760">
    <property type="component" value="Unassembled WGS sequence"/>
</dbReference>
<accession>A0ABQ4WL34</accession>
<name>A0ABQ4WL34_9ASTR</name>
<reference evidence="1" key="2">
    <citation type="submission" date="2022-01" db="EMBL/GenBank/DDBJ databases">
        <authorList>
            <person name="Yamashiro T."/>
            <person name="Shiraishi A."/>
            <person name="Satake H."/>
            <person name="Nakayama K."/>
        </authorList>
    </citation>
    <scope>NUCLEOTIDE SEQUENCE</scope>
</reference>
<sequence length="149" mass="17337">MFPASMRDILNHVQTMELDEDVAILDGTFDIGIDQIRSIPRDQPTPNWKDGLWRQDSFIGVPEDMKSHRSWNLFKSPEFSQGTSIAIVFSRQGHEMFTNDDFQLPEEMDRDIGAAQEKIIRRGDYRILTRPRQVNPGRQEIYRAPYPKG</sequence>
<proteinExistence type="predicted"/>
<comment type="caution">
    <text evidence="1">The sequence shown here is derived from an EMBL/GenBank/DDBJ whole genome shotgun (WGS) entry which is preliminary data.</text>
</comment>
<gene>
    <name evidence="1" type="ORF">Tco_0626987</name>
</gene>
<evidence type="ECO:0000313" key="1">
    <source>
        <dbReference type="EMBL" id="GJS53625.1"/>
    </source>
</evidence>
<evidence type="ECO:0000313" key="2">
    <source>
        <dbReference type="Proteomes" id="UP001151760"/>
    </source>
</evidence>
<dbReference type="EMBL" id="BQNB010008739">
    <property type="protein sequence ID" value="GJS53625.1"/>
    <property type="molecule type" value="Genomic_DNA"/>
</dbReference>
<reference evidence="1" key="1">
    <citation type="journal article" date="2022" name="Int. J. Mol. Sci.">
        <title>Draft Genome of Tanacetum Coccineum: Genomic Comparison of Closely Related Tanacetum-Family Plants.</title>
        <authorList>
            <person name="Yamashiro T."/>
            <person name="Shiraishi A."/>
            <person name="Nakayama K."/>
            <person name="Satake H."/>
        </authorList>
    </citation>
    <scope>NUCLEOTIDE SEQUENCE</scope>
</reference>
<protein>
    <submittedName>
        <fullName evidence="1">Uncharacterized protein</fullName>
    </submittedName>
</protein>
<keyword evidence="2" id="KW-1185">Reference proteome</keyword>
<organism evidence="1 2">
    <name type="scientific">Tanacetum coccineum</name>
    <dbReference type="NCBI Taxonomy" id="301880"/>
    <lineage>
        <taxon>Eukaryota</taxon>
        <taxon>Viridiplantae</taxon>
        <taxon>Streptophyta</taxon>
        <taxon>Embryophyta</taxon>
        <taxon>Tracheophyta</taxon>
        <taxon>Spermatophyta</taxon>
        <taxon>Magnoliopsida</taxon>
        <taxon>eudicotyledons</taxon>
        <taxon>Gunneridae</taxon>
        <taxon>Pentapetalae</taxon>
        <taxon>asterids</taxon>
        <taxon>campanulids</taxon>
        <taxon>Asterales</taxon>
        <taxon>Asteraceae</taxon>
        <taxon>Asteroideae</taxon>
        <taxon>Anthemideae</taxon>
        <taxon>Anthemidinae</taxon>
        <taxon>Tanacetum</taxon>
    </lineage>
</organism>